<dbReference type="Proteomes" id="UP001140453">
    <property type="component" value="Unassembled WGS sequence"/>
</dbReference>
<dbReference type="SUPFAM" id="SSF101690">
    <property type="entry name" value="PAZ domain"/>
    <property type="match status" value="1"/>
</dbReference>
<dbReference type="PANTHER" id="PTHR22891">
    <property type="entry name" value="EUKARYOTIC TRANSLATION INITIATION FACTOR 2C"/>
    <property type="match status" value="1"/>
</dbReference>
<keyword evidence="4" id="KW-1185">Reference proteome</keyword>
<sequence length="995" mass="110060">MAHQGRGSGGPRGGPAQGGASVSRGQGGRGGRGGGRINYGPPIVYRPANGIIPRPDSGVEQVEDARQRARQSPSSALGSLTLTNTMPTRPGYGTEGKPMTVFTNYVTLTPDSNLVLYMYDMKGIQPNAVGRKLSQIIRLILNESNELAGYRNDVVSDFKYTLVSRKRFPIKNDRGFIRVAYKSEGEDEPLQHAQTYTVPLRLTKTLTFADLIADLTSTNPAGQGKSKLEFIQGLNILLNHHAKTNDSLVTIGSNKTFVWEDSEDNATDLGQGLKAMRGFITSVRAATNRILVNINVSHAAFYQEGKLTNLIQAFKAQPFGKTASRYELHMFLQRLRIRTSHFPEKRNRHGVVVVRQKTIWGLAQPHDLKRDAPPPAASPPLVSHRGAGPKDVKFWLRDQARSPKRLIGPQQTDAGPGRYISVYDYFKKTYGIETSNNFPVVDVGTEGRPSYLPAEVCIVLPGQNVKSRLSGEQTGKMVSFAVRPPWLNAKSIEEDGFETAGMSRETNPLLDQFRLAIGQSLITVPARLLKEPYVQYLKTNIRVTSGSWNMKGIQFKKGGKLKRWSFLAIQDVAYPPDSDDIRQNHTAVEALTNALRSNGLDGTNHDYIQGQELAIKDRADPELDAKFAIASKRFDLVLIILPGMKKTETFNEEVYDHIKVLGDIKYGIHTVCVIGNKFRQKDPQYLGNVALKFNIKLGGNNQAVEQSRLSFVKEDKTMLVGLDVTHPSPGSLPTAPSLAGMVASVDKDLGQWPATLRIQNSRQEMVSGVGSMLKTHLEHWRSLGKHNSLPDNIIVYRDGVSEGQYDDVLEKELPLLRQACKEMYQAGMEPKLTIIIVGKRHHTRFYPIQDKDMDPKGRGNLKPGTVVDRGITEEGVWDFFLQSHNVLQGTGRPAHYVVVLDEIFCARAKAKKVNAANEVEMLTQALCYTFGRATKAVSICTPAYYADILCERARLYNADLFKGSNGGSSTVASAGGQSLASVKVHERLRNTMFYL</sequence>
<dbReference type="Pfam" id="PF02170">
    <property type="entry name" value="PAZ"/>
    <property type="match status" value="1"/>
</dbReference>
<dbReference type="CDD" id="cd04657">
    <property type="entry name" value="Piwi_ago-like"/>
    <property type="match status" value="1"/>
</dbReference>
<protein>
    <recommendedName>
        <fullName evidence="2">Piwi domain-containing protein</fullName>
    </recommendedName>
</protein>
<dbReference type="Pfam" id="PF16486">
    <property type="entry name" value="ArgoN"/>
    <property type="match status" value="1"/>
</dbReference>
<evidence type="ECO:0000313" key="3">
    <source>
        <dbReference type="EMBL" id="KAJ4387602.1"/>
    </source>
</evidence>
<feature type="compositionally biased region" description="Gly residues" evidence="1">
    <location>
        <begin position="25"/>
        <end position="37"/>
    </location>
</feature>
<dbReference type="InterPro" id="IPR032474">
    <property type="entry name" value="Argonaute_N"/>
</dbReference>
<accession>A0A9W9CUJ3</accession>
<dbReference type="Gene3D" id="3.30.420.10">
    <property type="entry name" value="Ribonuclease H-like superfamily/Ribonuclease H"/>
    <property type="match status" value="1"/>
</dbReference>
<dbReference type="InterPro" id="IPR032472">
    <property type="entry name" value="ArgoL2"/>
</dbReference>
<evidence type="ECO:0000256" key="1">
    <source>
        <dbReference type="SAM" id="MobiDB-lite"/>
    </source>
</evidence>
<dbReference type="GO" id="GO:0003723">
    <property type="term" value="F:RNA binding"/>
    <property type="evidence" value="ECO:0007669"/>
    <property type="project" value="InterPro"/>
</dbReference>
<dbReference type="InterPro" id="IPR003100">
    <property type="entry name" value="PAZ_dom"/>
</dbReference>
<dbReference type="InterPro" id="IPR012337">
    <property type="entry name" value="RNaseH-like_sf"/>
</dbReference>
<dbReference type="InterPro" id="IPR036397">
    <property type="entry name" value="RNaseH_sf"/>
</dbReference>
<feature type="region of interest" description="Disordered" evidence="1">
    <location>
        <begin position="1"/>
        <end position="95"/>
    </location>
</feature>
<dbReference type="EMBL" id="JAPEVB010000005">
    <property type="protein sequence ID" value="KAJ4387602.1"/>
    <property type="molecule type" value="Genomic_DNA"/>
</dbReference>
<comment type="caution">
    <text evidence="3">The sequence shown here is derived from an EMBL/GenBank/DDBJ whole genome shotgun (WGS) entry which is preliminary data.</text>
</comment>
<proteinExistence type="predicted"/>
<dbReference type="InterPro" id="IPR036085">
    <property type="entry name" value="PAZ_dom_sf"/>
</dbReference>
<dbReference type="OrthoDB" id="10252740at2759"/>
<dbReference type="Pfam" id="PF16488">
    <property type="entry name" value="ArgoL2"/>
    <property type="match status" value="1"/>
</dbReference>
<feature type="region of interest" description="Disordered" evidence="1">
    <location>
        <begin position="366"/>
        <end position="388"/>
    </location>
</feature>
<feature type="compositionally biased region" description="Gly residues" evidence="1">
    <location>
        <begin position="1"/>
        <end position="17"/>
    </location>
</feature>
<reference evidence="3" key="1">
    <citation type="submission" date="2022-10" db="EMBL/GenBank/DDBJ databases">
        <title>Tapping the CABI collections for fungal endophytes: first genome assemblies for Collariella, Neodidymelliopsis, Ascochyta clinopodiicola, Didymella pomorum, Didymosphaeria variabile, Neocosmospora piperis and Neocucurbitaria cava.</title>
        <authorList>
            <person name="Hill R."/>
        </authorList>
    </citation>
    <scope>NUCLEOTIDE SEQUENCE</scope>
    <source>
        <strain evidence="3">IMI 355082</strain>
    </source>
</reference>
<gene>
    <name evidence="3" type="ORF">N0V93_008198</name>
</gene>
<dbReference type="InterPro" id="IPR003165">
    <property type="entry name" value="Piwi"/>
</dbReference>
<dbReference type="SMART" id="SM01163">
    <property type="entry name" value="DUF1785"/>
    <property type="match status" value="1"/>
</dbReference>
<organism evidence="3 4">
    <name type="scientific">Gnomoniopsis smithogilvyi</name>
    <dbReference type="NCBI Taxonomy" id="1191159"/>
    <lineage>
        <taxon>Eukaryota</taxon>
        <taxon>Fungi</taxon>
        <taxon>Dikarya</taxon>
        <taxon>Ascomycota</taxon>
        <taxon>Pezizomycotina</taxon>
        <taxon>Sordariomycetes</taxon>
        <taxon>Sordariomycetidae</taxon>
        <taxon>Diaporthales</taxon>
        <taxon>Gnomoniaceae</taxon>
        <taxon>Gnomoniopsis</taxon>
    </lineage>
</organism>
<dbReference type="AlphaFoldDB" id="A0A9W9CUJ3"/>
<dbReference type="CDD" id="cd02846">
    <property type="entry name" value="PAZ_argonaute_like"/>
    <property type="match status" value="1"/>
</dbReference>
<evidence type="ECO:0000259" key="2">
    <source>
        <dbReference type="PROSITE" id="PS50822"/>
    </source>
</evidence>
<feature type="compositionally biased region" description="Polar residues" evidence="1">
    <location>
        <begin position="70"/>
        <end position="87"/>
    </location>
</feature>
<dbReference type="InterPro" id="IPR014811">
    <property type="entry name" value="ArgoL1"/>
</dbReference>
<dbReference type="SUPFAM" id="SSF53098">
    <property type="entry name" value="Ribonuclease H-like"/>
    <property type="match status" value="1"/>
</dbReference>
<dbReference type="Gene3D" id="2.170.260.10">
    <property type="entry name" value="paz domain"/>
    <property type="match status" value="1"/>
</dbReference>
<evidence type="ECO:0000313" key="4">
    <source>
        <dbReference type="Proteomes" id="UP001140453"/>
    </source>
</evidence>
<dbReference type="InterPro" id="IPR045246">
    <property type="entry name" value="Piwi_ago-like"/>
</dbReference>
<name>A0A9W9CUJ3_9PEZI</name>
<dbReference type="Pfam" id="PF08699">
    <property type="entry name" value="ArgoL1"/>
    <property type="match status" value="1"/>
</dbReference>
<dbReference type="Gene3D" id="3.40.50.2300">
    <property type="match status" value="1"/>
</dbReference>
<dbReference type="SMART" id="SM00950">
    <property type="entry name" value="Piwi"/>
    <property type="match status" value="1"/>
</dbReference>
<dbReference type="Pfam" id="PF02171">
    <property type="entry name" value="Piwi"/>
    <property type="match status" value="1"/>
</dbReference>
<dbReference type="PROSITE" id="PS50822">
    <property type="entry name" value="PIWI"/>
    <property type="match status" value="1"/>
</dbReference>
<feature type="domain" description="Piwi" evidence="2">
    <location>
        <begin position="636"/>
        <end position="958"/>
    </location>
</feature>